<protein>
    <submittedName>
        <fullName evidence="1">Uncharacterized protein</fullName>
    </submittedName>
</protein>
<reference evidence="1" key="1">
    <citation type="submission" date="2019-03" db="EMBL/GenBank/DDBJ databases">
        <authorList>
            <person name="Danneels B."/>
        </authorList>
    </citation>
    <scope>NUCLEOTIDE SEQUENCE</scope>
</reference>
<dbReference type="EMBL" id="CAADIO010000049">
    <property type="protein sequence ID" value="VFR96479.1"/>
    <property type="molecule type" value="Genomic_DNA"/>
</dbReference>
<sequence>MNWTSLIADIQARGWSQARIGKALGDKPQSWVADIARGRYRDLKWQDGQNLIGLHKQVMTDQPQEPAHA</sequence>
<proteinExistence type="predicted"/>
<dbReference type="AlphaFoldDB" id="A0A484VAW0"/>
<organism evidence="1">
    <name type="scientific">plant metagenome</name>
    <dbReference type="NCBI Taxonomy" id="1297885"/>
    <lineage>
        <taxon>unclassified sequences</taxon>
        <taxon>metagenomes</taxon>
        <taxon>organismal metagenomes</taxon>
    </lineage>
</organism>
<name>A0A484VAW0_9ZZZZ</name>
<evidence type="ECO:0000313" key="1">
    <source>
        <dbReference type="EMBL" id="VFR96479.1"/>
    </source>
</evidence>
<gene>
    <name evidence="1" type="ORF">RAN3_1871</name>
</gene>
<accession>A0A484VAW0</accession>